<evidence type="ECO:0000259" key="2">
    <source>
        <dbReference type="Pfam" id="PF04984"/>
    </source>
</evidence>
<evidence type="ECO:0000259" key="3">
    <source>
        <dbReference type="Pfam" id="PF17482"/>
    </source>
</evidence>
<keyword evidence="5" id="KW-1185">Reference proteome</keyword>
<dbReference type="InterPro" id="IPR052042">
    <property type="entry name" value="Tail_sheath_structural"/>
</dbReference>
<feature type="domain" description="Tail sheath protein C-terminal" evidence="3">
    <location>
        <begin position="407"/>
        <end position="512"/>
    </location>
</feature>
<evidence type="ECO:0000256" key="1">
    <source>
        <dbReference type="ARBA" id="ARBA00008005"/>
    </source>
</evidence>
<protein>
    <submittedName>
        <fullName evidence="4">Phage tail sheath family protein</fullName>
    </submittedName>
</protein>
<gene>
    <name evidence="4" type="ORF">RG963_03310</name>
</gene>
<dbReference type="Pfam" id="PF04984">
    <property type="entry name" value="Phage_sheath_1"/>
    <property type="match status" value="1"/>
</dbReference>
<dbReference type="InterPro" id="IPR020287">
    <property type="entry name" value="Tail_sheath_C"/>
</dbReference>
<feature type="domain" description="Tail sheath protein subtilisin-like" evidence="2">
    <location>
        <begin position="248"/>
        <end position="405"/>
    </location>
</feature>
<dbReference type="Proteomes" id="UP001246244">
    <property type="component" value="Unassembled WGS sequence"/>
</dbReference>
<proteinExistence type="inferred from homology"/>
<dbReference type="InterPro" id="IPR035089">
    <property type="entry name" value="Phage_sheath_subtilisin"/>
</dbReference>
<dbReference type="PANTHER" id="PTHR35861">
    <property type="match status" value="1"/>
</dbReference>
<sequence length="523" mass="57562">MPEYLSPGVYIEEFEIGAKPMEGVSTSTAGFLGETERGPTTPCLITSWLQYQRVFGGYFGNDKYLPGSVDGFLKNGGKRCYISRIVKAGDKPATTASLKLKVNGENAMTVEAVGEGEWGTRVAVQISRGTFSGFRLDVFYWKVKPASLYNPYKETRIQPRPAGVESFDNVSIDEASPDHFEKTVNGISNFVKIMIKEGDSAELLNALEALLELEYLADGSDGEGDFVLSDYERSAPEDDKPGKRKGLTALKGIEDISIIYAPNAYSVSGLVGSLISHCESLRYRFAILDAPQGSSNVSDLDPRSNKPEGSIPTDFAAFYYPWIKVINPETGMLQVIPPGGYVAGVYARSDTTRGVHKAPANEVVLGASDLEFQIMKGEQDILNPRGVNVIRAFPGRGIRIWGARTISSNTLWKYINVRRLFIFVEASIERGTQWVVFEPNDERLWARVKATINQFLTGIWRSGALMGTTPEEAFFIKCDRSTMTQDDIDNGRLICIIGIAPVKPAEFVIFRIAQWQGGSAATE</sequence>
<dbReference type="EMBL" id="JAVKPK010000009">
    <property type="protein sequence ID" value="MDR7664828.1"/>
    <property type="molecule type" value="Genomic_DNA"/>
</dbReference>
<comment type="similarity">
    <text evidence="1">Belongs to the myoviridae tail sheath protein family.</text>
</comment>
<dbReference type="RefSeq" id="WP_310574856.1">
    <property type="nucleotide sequence ID" value="NZ_JAVKPK010000009.1"/>
</dbReference>
<dbReference type="Gene3D" id="3.40.50.11780">
    <property type="match status" value="2"/>
</dbReference>
<evidence type="ECO:0000313" key="5">
    <source>
        <dbReference type="Proteomes" id="UP001246244"/>
    </source>
</evidence>
<comment type="caution">
    <text evidence="4">The sequence shown here is derived from an EMBL/GenBank/DDBJ whole genome shotgun (WGS) entry which is preliminary data.</text>
</comment>
<dbReference type="PANTHER" id="PTHR35861:SF1">
    <property type="entry name" value="PHAGE TAIL SHEATH PROTEIN"/>
    <property type="match status" value="1"/>
</dbReference>
<name>A0ABU2CYL4_9EURY</name>
<accession>A0ABU2CYL4</accession>
<dbReference type="Pfam" id="PF17482">
    <property type="entry name" value="Phage_sheath_1C"/>
    <property type="match status" value="1"/>
</dbReference>
<organism evidence="4 5">
    <name type="scientific">Methanosarcina baikalica</name>
    <dbReference type="NCBI Taxonomy" id="3073890"/>
    <lineage>
        <taxon>Archaea</taxon>
        <taxon>Methanobacteriati</taxon>
        <taxon>Methanobacteriota</taxon>
        <taxon>Stenosarchaea group</taxon>
        <taxon>Methanomicrobia</taxon>
        <taxon>Methanosarcinales</taxon>
        <taxon>Methanosarcinaceae</taxon>
        <taxon>Methanosarcina</taxon>
    </lineage>
</organism>
<reference evidence="5" key="1">
    <citation type="submission" date="2023-07" db="EMBL/GenBank/DDBJ databases">
        <title>Whole-genome sequencing of a new Methanosarcina sp. Z-7115.</title>
        <authorList>
            <person name="Zhilina T.N."/>
            <person name="Merkel A.Y."/>
        </authorList>
    </citation>
    <scope>NUCLEOTIDE SEQUENCE [LARGE SCALE GENOMIC DNA]</scope>
    <source>
        <strain evidence="5">Z-7115</strain>
    </source>
</reference>
<evidence type="ECO:0000313" key="4">
    <source>
        <dbReference type="EMBL" id="MDR7664828.1"/>
    </source>
</evidence>